<organism evidence="2 3">
    <name type="scientific">Vigna mungo</name>
    <name type="common">Black gram</name>
    <name type="synonym">Phaseolus mungo</name>
    <dbReference type="NCBI Taxonomy" id="3915"/>
    <lineage>
        <taxon>Eukaryota</taxon>
        <taxon>Viridiplantae</taxon>
        <taxon>Streptophyta</taxon>
        <taxon>Embryophyta</taxon>
        <taxon>Tracheophyta</taxon>
        <taxon>Spermatophyta</taxon>
        <taxon>Magnoliopsida</taxon>
        <taxon>eudicotyledons</taxon>
        <taxon>Gunneridae</taxon>
        <taxon>Pentapetalae</taxon>
        <taxon>rosids</taxon>
        <taxon>fabids</taxon>
        <taxon>Fabales</taxon>
        <taxon>Fabaceae</taxon>
        <taxon>Papilionoideae</taxon>
        <taxon>50 kb inversion clade</taxon>
        <taxon>NPAAA clade</taxon>
        <taxon>indigoferoid/millettioid clade</taxon>
        <taxon>Phaseoleae</taxon>
        <taxon>Vigna</taxon>
    </lineage>
</organism>
<reference evidence="2 3" key="1">
    <citation type="journal article" date="2023" name="Life. Sci Alliance">
        <title>Evolutionary insights into 3D genome organization and epigenetic landscape of Vigna mungo.</title>
        <authorList>
            <person name="Junaid A."/>
            <person name="Singh B."/>
            <person name="Bhatia S."/>
        </authorList>
    </citation>
    <scope>NUCLEOTIDE SEQUENCE [LARGE SCALE GENOMIC DNA]</scope>
    <source>
        <strain evidence="2">Urdbean</strain>
    </source>
</reference>
<feature type="compositionally biased region" description="Basic residues" evidence="1">
    <location>
        <begin position="44"/>
        <end position="62"/>
    </location>
</feature>
<keyword evidence="3" id="KW-1185">Reference proteome</keyword>
<feature type="region of interest" description="Disordered" evidence="1">
    <location>
        <begin position="44"/>
        <end position="63"/>
    </location>
</feature>
<evidence type="ECO:0000313" key="2">
    <source>
        <dbReference type="EMBL" id="WVZ26404.1"/>
    </source>
</evidence>
<gene>
    <name evidence="2" type="ORF">V8G54_004948</name>
</gene>
<evidence type="ECO:0000313" key="3">
    <source>
        <dbReference type="Proteomes" id="UP001374535"/>
    </source>
</evidence>
<dbReference type="EMBL" id="CP144700">
    <property type="protein sequence ID" value="WVZ26404.1"/>
    <property type="molecule type" value="Genomic_DNA"/>
</dbReference>
<feature type="compositionally biased region" description="Basic and acidic residues" evidence="1">
    <location>
        <begin position="274"/>
        <end position="283"/>
    </location>
</feature>
<feature type="region of interest" description="Disordered" evidence="1">
    <location>
        <begin position="89"/>
        <end position="119"/>
    </location>
</feature>
<evidence type="ECO:0000256" key="1">
    <source>
        <dbReference type="SAM" id="MobiDB-lite"/>
    </source>
</evidence>
<dbReference type="Proteomes" id="UP001374535">
    <property type="component" value="Chromosome 1"/>
</dbReference>
<accession>A0AAQ3SGN8</accession>
<dbReference type="AlphaFoldDB" id="A0AAQ3SGN8"/>
<feature type="region of interest" description="Disordered" evidence="1">
    <location>
        <begin position="186"/>
        <end position="294"/>
    </location>
</feature>
<protein>
    <submittedName>
        <fullName evidence="2">Uncharacterized protein</fullName>
    </submittedName>
</protein>
<proteinExistence type="predicted"/>
<sequence>MTFKRNPEAHSNHRWSYAFVKETLRRGFGNSKVKHRNRNIKKWGKKLGKERKKRRRKRQKKRILVENDSKGIVVERILQEELQLRSALSRGQPHNGCSGHAIPEKHRRSTTRDVNSFAPSVGAGNQTSFSGGHRHSVFLPIQQQRPRHSNGNLHEPYRHLAALPQYRIVVEPLHGLCTAARRIVAARPQSPRRDSKAYDGTDPETTASTTSSSSGDNEIGDGARAVSLEGFRGGGFDNSTDLSTDLERESRSAAGQAPGVRESSRRIVSSSESSSREAREAKPKKPRRETMAAVSEGVTAWRGVEVRILSRQRWRRKYATEKNTPKKTALVSGCGGEGIVFIELLGFDAVTGGGKGSTTNVHFPSGSDGGNADGEGNVKPRSWMEKEERERFFIETLSFPRSTVAHADSGLSFEIGGFLMFMFAQEMNSQLVSVSVFCNVSRRRLAEIKDALVLTIAQGRRNEGVGALTAWVYDSDAIGDLECDLGFCIDGDEVMSQWSSQLAFKACLMEVIDEGAAREEDDDNAIVGCVFGWRYGGIARRNVWRRLRNSASLFCAWLLLFWFFCMLEKMMAMEDGWRHGGCCSLRFWVLTCRFWVFWFFPARMKDDLLRCANWVSDRGNHDKVFGWSWRCGCLRDDRETFF</sequence>
<name>A0AAQ3SGN8_VIGMU</name>
<feature type="compositionally biased region" description="Low complexity" evidence="1">
    <location>
        <begin position="205"/>
        <end position="214"/>
    </location>
</feature>